<name>A0A419R6C7_9SPHN</name>
<evidence type="ECO:0000256" key="1">
    <source>
        <dbReference type="SAM" id="Coils"/>
    </source>
</evidence>
<dbReference type="EMBL" id="RAHJ01000003">
    <property type="protein sequence ID" value="RJX71318.1"/>
    <property type="molecule type" value="Genomic_DNA"/>
</dbReference>
<organism evidence="2 3">
    <name type="scientific">Tsuneonella suprasediminis</name>
    <dbReference type="NCBI Taxonomy" id="2306996"/>
    <lineage>
        <taxon>Bacteria</taxon>
        <taxon>Pseudomonadati</taxon>
        <taxon>Pseudomonadota</taxon>
        <taxon>Alphaproteobacteria</taxon>
        <taxon>Sphingomonadales</taxon>
        <taxon>Erythrobacteraceae</taxon>
        <taxon>Tsuneonella</taxon>
    </lineage>
</organism>
<gene>
    <name evidence="2" type="ORF">D6858_01530</name>
</gene>
<feature type="coiled-coil region" evidence="1">
    <location>
        <begin position="7"/>
        <end position="41"/>
    </location>
</feature>
<keyword evidence="1" id="KW-0175">Coiled coil</keyword>
<dbReference type="OrthoDB" id="7412284at2"/>
<reference evidence="2 3" key="1">
    <citation type="submission" date="2018-09" db="EMBL/GenBank/DDBJ databases">
        <title>Altererythrobacter sp.Ery1 and Ery12, the genome sequencing of novel strains in genus Alterythrobacter.</title>
        <authorList>
            <person name="Cheng H."/>
            <person name="Wu Y.-H."/>
            <person name="Fang C."/>
            <person name="Xu X.-W."/>
        </authorList>
    </citation>
    <scope>NUCLEOTIDE SEQUENCE [LARGE SCALE GENOMIC DNA]</scope>
    <source>
        <strain evidence="2 3">Ery12</strain>
    </source>
</reference>
<comment type="caution">
    <text evidence="2">The sequence shown here is derived from an EMBL/GenBank/DDBJ whole genome shotgun (WGS) entry which is preliminary data.</text>
</comment>
<sequence length="166" mass="19409">MGTTNVKAGLEDRIAVFKGELEEVEAEIKRIEDGIEVLHKLKSRRIKLRSLIEGAEDIIYESDPEWRNKIKPRKKRKWHSPFKSGELGRRALEVLREKGRWMRPRDIAIIMLANKGYHSDDRVSIDKVTNSVGNYFIKHRNDLVESRGDYAKEWRIIPDSVESIKN</sequence>
<dbReference type="RefSeq" id="WP_120106455.1">
    <property type="nucleotide sequence ID" value="NZ_RAHJ01000003.1"/>
</dbReference>
<dbReference type="AlphaFoldDB" id="A0A419R6C7"/>
<accession>A0A419R6C7</accession>
<keyword evidence="3" id="KW-1185">Reference proteome</keyword>
<dbReference type="Proteomes" id="UP000284322">
    <property type="component" value="Unassembled WGS sequence"/>
</dbReference>
<proteinExistence type="predicted"/>
<evidence type="ECO:0000313" key="2">
    <source>
        <dbReference type="EMBL" id="RJX71318.1"/>
    </source>
</evidence>
<protein>
    <submittedName>
        <fullName evidence="2">Uncharacterized protein</fullName>
    </submittedName>
</protein>
<evidence type="ECO:0000313" key="3">
    <source>
        <dbReference type="Proteomes" id="UP000284322"/>
    </source>
</evidence>